<evidence type="ECO:0000313" key="5">
    <source>
        <dbReference type="Proteomes" id="UP000694425"/>
    </source>
</evidence>
<evidence type="ECO:0000256" key="1">
    <source>
        <dbReference type="PROSITE-ProRule" id="PRU00191"/>
    </source>
</evidence>
<feature type="compositionally biased region" description="Pro residues" evidence="2">
    <location>
        <begin position="305"/>
        <end position="314"/>
    </location>
</feature>
<dbReference type="InterPro" id="IPR035868">
    <property type="entry name" value="RIN2_SH2"/>
</dbReference>
<keyword evidence="5" id="KW-1185">Reference proteome</keyword>
<feature type="compositionally biased region" description="Basic and acidic residues" evidence="2">
    <location>
        <begin position="56"/>
        <end position="68"/>
    </location>
</feature>
<protein>
    <submittedName>
        <fullName evidence="4">Ras and Rab interactor 2</fullName>
    </submittedName>
</protein>
<dbReference type="AlphaFoldDB" id="A0A8C7AVW9"/>
<organism evidence="4 5">
    <name type="scientific">Neovison vison</name>
    <name type="common">American mink</name>
    <name type="synonym">Mustela vison</name>
    <dbReference type="NCBI Taxonomy" id="452646"/>
    <lineage>
        <taxon>Eukaryota</taxon>
        <taxon>Metazoa</taxon>
        <taxon>Chordata</taxon>
        <taxon>Craniata</taxon>
        <taxon>Vertebrata</taxon>
        <taxon>Euteleostomi</taxon>
        <taxon>Mammalia</taxon>
        <taxon>Eutheria</taxon>
        <taxon>Laurasiatheria</taxon>
        <taxon>Carnivora</taxon>
        <taxon>Caniformia</taxon>
        <taxon>Musteloidea</taxon>
        <taxon>Mustelidae</taxon>
        <taxon>Mustelinae</taxon>
        <taxon>Neogale</taxon>
    </lineage>
</organism>
<proteinExistence type="predicted"/>
<keyword evidence="1" id="KW-0727">SH2 domain</keyword>
<dbReference type="SMART" id="SM00252">
    <property type="entry name" value="SH2"/>
    <property type="match status" value="1"/>
</dbReference>
<feature type="region of interest" description="Disordered" evidence="2">
    <location>
        <begin position="284"/>
        <end position="332"/>
    </location>
</feature>
<dbReference type="FunFam" id="3.30.505.10:FF:000052">
    <property type="entry name" value="Ras and Rab interactor 2"/>
    <property type="match status" value="1"/>
</dbReference>
<sequence length="550" mass="60358">MSAWTMGARSLDKRGSFFKLIDTIVSEIGELKQEMVQTDVSLKNGLEPSKAHSMVRHKDDGYSEEKDVKTCPRDSGYDSLSNRLSILDRLLHTHPIWLQLSLNEEEAAQILQSQPPGIFLVRKSTKMQKKVLSLRLPCEFGAPLKEFAIKESTYTFSLEGSGISFADLFRLIAFYCISRDVLPFTLKLPYAISTAMTEARLEELAQLGLNFWSSPADNKPPNPPPPHRPLSSDGVCPASRQLCLINGVHSIKTRTPSELECSQTNGALCFINPLFLKVHSQDLSGGLKRPCTRTPNANGTERPRSPPPRPPPPAINSLHTSPQLSRTEAQASMPETVNHNKHGNVALLGTKPTPIPPPRLKKQASFLEAEGSAKTLTGGRPRPGREREPEEPEEPFLGEGRIATQAILSPVPPGACSSGETSSHAIVTGTLNGGKKLALGESRGGSQAGTDVSTKLCGPQRQPAYRDKVPEETWAFLSFPTETLVSTHQSAVPWEALLPASFEGKFRYGTRSQSARAHFLQKQAYTLLLWEEAAFNLKSKVMTRRDLTSL</sequence>
<dbReference type="Ensembl" id="ENSNVIT00000011867.1">
    <property type="protein sequence ID" value="ENSNVIP00000010147.1"/>
    <property type="gene ID" value="ENSNVIG00000007999.1"/>
</dbReference>
<dbReference type="CDD" id="cd10394">
    <property type="entry name" value="SH2_RIN2"/>
    <property type="match status" value="1"/>
</dbReference>
<dbReference type="Proteomes" id="UP000694425">
    <property type="component" value="Unplaced"/>
</dbReference>
<accession>A0A8C7AVW9</accession>
<feature type="compositionally biased region" description="Polar residues" evidence="2">
    <location>
        <begin position="317"/>
        <end position="332"/>
    </location>
</feature>
<evidence type="ECO:0000256" key="2">
    <source>
        <dbReference type="SAM" id="MobiDB-lite"/>
    </source>
</evidence>
<dbReference type="Gene3D" id="3.30.505.10">
    <property type="entry name" value="SH2 domain"/>
    <property type="match status" value="1"/>
</dbReference>
<name>A0A8C7AVW9_NEOVI</name>
<feature type="region of interest" description="Disordered" evidence="2">
    <location>
        <begin position="368"/>
        <end position="397"/>
    </location>
</feature>
<evidence type="ECO:0000259" key="3">
    <source>
        <dbReference type="PROSITE" id="PS50001"/>
    </source>
</evidence>
<dbReference type="InterPro" id="IPR000980">
    <property type="entry name" value="SH2"/>
</dbReference>
<reference evidence="4" key="2">
    <citation type="submission" date="2025-09" db="UniProtKB">
        <authorList>
            <consortium name="Ensembl"/>
        </authorList>
    </citation>
    <scope>IDENTIFICATION</scope>
</reference>
<dbReference type="InterPro" id="IPR036860">
    <property type="entry name" value="SH2_dom_sf"/>
</dbReference>
<dbReference type="GeneTree" id="ENSGT00940000154866"/>
<reference evidence="4" key="1">
    <citation type="submission" date="2025-08" db="UniProtKB">
        <authorList>
            <consortium name="Ensembl"/>
        </authorList>
    </citation>
    <scope>IDENTIFICATION</scope>
</reference>
<feature type="region of interest" description="Disordered" evidence="2">
    <location>
        <begin position="49"/>
        <end position="68"/>
    </location>
</feature>
<dbReference type="PROSITE" id="PS50001">
    <property type="entry name" value="SH2"/>
    <property type="match status" value="1"/>
</dbReference>
<dbReference type="SUPFAM" id="SSF55550">
    <property type="entry name" value="SH2 domain"/>
    <property type="match status" value="1"/>
</dbReference>
<evidence type="ECO:0000313" key="4">
    <source>
        <dbReference type="Ensembl" id="ENSNVIP00000010147.1"/>
    </source>
</evidence>
<feature type="domain" description="SH2" evidence="3">
    <location>
        <begin position="97"/>
        <end position="190"/>
    </location>
</feature>